<evidence type="ECO:0000256" key="1">
    <source>
        <dbReference type="ARBA" id="ARBA00035644"/>
    </source>
</evidence>
<dbReference type="InterPro" id="IPR039374">
    <property type="entry name" value="SIP_fam"/>
</dbReference>
<dbReference type="CDD" id="cd06193">
    <property type="entry name" value="siderophore_interacting"/>
    <property type="match status" value="1"/>
</dbReference>
<dbReference type="InterPro" id="IPR039261">
    <property type="entry name" value="FNR_nucleotide-bd"/>
</dbReference>
<dbReference type="InterPro" id="IPR007037">
    <property type="entry name" value="SIP_rossman_dom"/>
</dbReference>
<dbReference type="InterPro" id="IPR017927">
    <property type="entry name" value="FAD-bd_FR_type"/>
</dbReference>
<evidence type="ECO:0000313" key="4">
    <source>
        <dbReference type="Proteomes" id="UP000249082"/>
    </source>
</evidence>
<dbReference type="Pfam" id="PF08021">
    <property type="entry name" value="FAD_binding_9"/>
    <property type="match status" value="2"/>
</dbReference>
<gene>
    <name evidence="3" type="ORF">DI555_20135</name>
</gene>
<name>A0A2W5NEG1_9SPHN</name>
<dbReference type="AlphaFoldDB" id="A0A2W5NEG1"/>
<dbReference type="PANTHER" id="PTHR30157">
    <property type="entry name" value="FERRIC REDUCTASE, NADPH-DEPENDENT"/>
    <property type="match status" value="1"/>
</dbReference>
<dbReference type="InterPro" id="IPR013113">
    <property type="entry name" value="SIP_FAD-bd"/>
</dbReference>
<dbReference type="SUPFAM" id="SSF63380">
    <property type="entry name" value="Riboflavin synthase domain-like"/>
    <property type="match status" value="1"/>
</dbReference>
<accession>A0A2W5NEG1</accession>
<proteinExistence type="inferred from homology"/>
<dbReference type="Pfam" id="PF04954">
    <property type="entry name" value="SIP"/>
    <property type="match status" value="1"/>
</dbReference>
<dbReference type="GO" id="GO:0016491">
    <property type="term" value="F:oxidoreductase activity"/>
    <property type="evidence" value="ECO:0007669"/>
    <property type="project" value="InterPro"/>
</dbReference>
<dbReference type="InterPro" id="IPR017938">
    <property type="entry name" value="Riboflavin_synthase-like_b-brl"/>
</dbReference>
<dbReference type="Gene3D" id="3.40.50.80">
    <property type="entry name" value="Nucleotide-binding domain of ferredoxin-NADP reductase (FNR) module"/>
    <property type="match status" value="1"/>
</dbReference>
<reference evidence="3 4" key="1">
    <citation type="submission" date="2017-08" db="EMBL/GenBank/DDBJ databases">
        <title>Infants hospitalized years apart are colonized by the same room-sourced microbial strains.</title>
        <authorList>
            <person name="Brooks B."/>
            <person name="Olm M.R."/>
            <person name="Firek B.A."/>
            <person name="Baker R."/>
            <person name="Thomas B.C."/>
            <person name="Morowitz M.J."/>
            <person name="Banfield J.F."/>
        </authorList>
    </citation>
    <scope>NUCLEOTIDE SEQUENCE [LARGE SCALE GENOMIC DNA]</scope>
    <source>
        <strain evidence="3">S2_005_002_R2_33</strain>
    </source>
</reference>
<comment type="caution">
    <text evidence="3">The sequence shown here is derived from an EMBL/GenBank/DDBJ whole genome shotgun (WGS) entry which is preliminary data.</text>
</comment>
<dbReference type="PROSITE" id="PS51384">
    <property type="entry name" value="FAD_FR"/>
    <property type="match status" value="1"/>
</dbReference>
<sequence>MKHQINRVRHELQRRSLVVKAVEHVTPNMLRLTLGGEELSGFTSLAPDDHIKVFASEGEGEGTAMRDYTPRRYDAETNELTVDFALHEAGPVTAWASGVKVGDEARIGGPRGSLVVPQDFDWWLLVGDETALPAIGRRIEELAPGTPVTSIVAVTGADEEQTFQTEANHEAIWVHRAAAQAGEAEPLLAALRRFVPPSGDGFIFIAAEGGVTRVLRSYVLEELGHVPQWLKASGYWVKGAADTTEKFES</sequence>
<organism evidence="3 4">
    <name type="scientific">Novosphingobium pentaromativorans</name>
    <dbReference type="NCBI Taxonomy" id="205844"/>
    <lineage>
        <taxon>Bacteria</taxon>
        <taxon>Pseudomonadati</taxon>
        <taxon>Pseudomonadota</taxon>
        <taxon>Alphaproteobacteria</taxon>
        <taxon>Sphingomonadales</taxon>
        <taxon>Sphingomonadaceae</taxon>
        <taxon>Novosphingobium</taxon>
    </lineage>
</organism>
<comment type="similarity">
    <text evidence="1">Belongs to the SIP oxidoreductase family.</text>
</comment>
<protein>
    <submittedName>
        <fullName evidence="3">Siderophore-interacting protein</fullName>
    </submittedName>
</protein>
<dbReference type="PANTHER" id="PTHR30157:SF0">
    <property type="entry name" value="NADPH-DEPENDENT FERRIC-CHELATE REDUCTASE"/>
    <property type="match status" value="1"/>
</dbReference>
<feature type="domain" description="FAD-binding FR-type" evidence="2">
    <location>
        <begin position="12"/>
        <end position="117"/>
    </location>
</feature>
<dbReference type="EMBL" id="QFPX01000023">
    <property type="protein sequence ID" value="PZQ51871.1"/>
    <property type="molecule type" value="Genomic_DNA"/>
</dbReference>
<evidence type="ECO:0000313" key="3">
    <source>
        <dbReference type="EMBL" id="PZQ51871.1"/>
    </source>
</evidence>
<dbReference type="Proteomes" id="UP000249082">
    <property type="component" value="Unassembled WGS sequence"/>
</dbReference>
<evidence type="ECO:0000259" key="2">
    <source>
        <dbReference type="PROSITE" id="PS51384"/>
    </source>
</evidence>
<dbReference type="Gene3D" id="2.40.30.10">
    <property type="entry name" value="Translation factors"/>
    <property type="match status" value="1"/>
</dbReference>